<dbReference type="OrthoDB" id="310895at2759"/>
<gene>
    <name evidence="6" type="ORF">COCSADRAFT_176750</name>
</gene>
<evidence type="ECO:0000256" key="1">
    <source>
        <dbReference type="ARBA" id="ARBA00009986"/>
    </source>
</evidence>
<dbReference type="InterPro" id="IPR016162">
    <property type="entry name" value="Ald_DH_N"/>
</dbReference>
<dbReference type="eggNOG" id="KOG2450">
    <property type="taxonomic scope" value="Eukaryota"/>
</dbReference>
<name>M2SNA0_COCSN</name>
<feature type="domain" description="Aldehyde dehydrogenase" evidence="5">
    <location>
        <begin position="34"/>
        <end position="493"/>
    </location>
</feature>
<dbReference type="STRING" id="665912.M2SNA0"/>
<dbReference type="FunFam" id="3.40.605.10:FF:000007">
    <property type="entry name" value="NAD/NADP-dependent betaine aldehyde dehydrogenase"/>
    <property type="match status" value="1"/>
</dbReference>
<dbReference type="Gene3D" id="3.40.605.10">
    <property type="entry name" value="Aldehyde Dehydrogenase, Chain A, domain 1"/>
    <property type="match status" value="1"/>
</dbReference>
<dbReference type="InterPro" id="IPR015590">
    <property type="entry name" value="Aldehyde_DH_dom"/>
</dbReference>
<evidence type="ECO:0000313" key="7">
    <source>
        <dbReference type="Proteomes" id="UP000016934"/>
    </source>
</evidence>
<dbReference type="AlphaFoldDB" id="M2SNA0"/>
<reference evidence="7" key="2">
    <citation type="journal article" date="2013" name="PLoS Genet.">
        <title>Comparative genome structure, secondary metabolite, and effector coding capacity across Cochliobolus pathogens.</title>
        <authorList>
            <person name="Condon B.J."/>
            <person name="Leng Y."/>
            <person name="Wu D."/>
            <person name="Bushley K.E."/>
            <person name="Ohm R.A."/>
            <person name="Otillar R."/>
            <person name="Martin J."/>
            <person name="Schackwitz W."/>
            <person name="Grimwood J."/>
            <person name="MohdZainudin N."/>
            <person name="Xue C."/>
            <person name="Wang R."/>
            <person name="Manning V.A."/>
            <person name="Dhillon B."/>
            <person name="Tu Z.J."/>
            <person name="Steffenson B.J."/>
            <person name="Salamov A."/>
            <person name="Sun H."/>
            <person name="Lowry S."/>
            <person name="LaButti K."/>
            <person name="Han J."/>
            <person name="Copeland A."/>
            <person name="Lindquist E."/>
            <person name="Barry K."/>
            <person name="Schmutz J."/>
            <person name="Baker S.E."/>
            <person name="Ciuffetti L.M."/>
            <person name="Grigoriev I.V."/>
            <person name="Zhong S."/>
            <person name="Turgeon B.G."/>
        </authorList>
    </citation>
    <scope>NUCLEOTIDE SEQUENCE [LARGE SCALE GENOMIC DNA]</scope>
    <source>
        <strain evidence="7">ND90Pr / ATCC 201652</strain>
    </source>
</reference>
<dbReference type="KEGG" id="bsc:COCSADRAFT_176750"/>
<evidence type="ECO:0000259" key="5">
    <source>
        <dbReference type="Pfam" id="PF00171"/>
    </source>
</evidence>
<organism evidence="6 7">
    <name type="scientific">Cochliobolus sativus (strain ND90Pr / ATCC 201652)</name>
    <name type="common">Common root rot and spot blotch fungus</name>
    <name type="synonym">Bipolaris sorokiniana</name>
    <dbReference type="NCBI Taxonomy" id="665912"/>
    <lineage>
        <taxon>Eukaryota</taxon>
        <taxon>Fungi</taxon>
        <taxon>Dikarya</taxon>
        <taxon>Ascomycota</taxon>
        <taxon>Pezizomycotina</taxon>
        <taxon>Dothideomycetes</taxon>
        <taxon>Pleosporomycetidae</taxon>
        <taxon>Pleosporales</taxon>
        <taxon>Pleosporineae</taxon>
        <taxon>Pleosporaceae</taxon>
        <taxon>Bipolaris</taxon>
    </lineage>
</organism>
<evidence type="ECO:0000256" key="3">
    <source>
        <dbReference type="ARBA" id="ARBA00024226"/>
    </source>
</evidence>
<dbReference type="InterPro" id="IPR016161">
    <property type="entry name" value="Ald_DH/histidinol_DH"/>
</dbReference>
<evidence type="ECO:0000256" key="4">
    <source>
        <dbReference type="ARBA" id="ARBA00049194"/>
    </source>
</evidence>
<evidence type="ECO:0000256" key="2">
    <source>
        <dbReference type="ARBA" id="ARBA00023002"/>
    </source>
</evidence>
<dbReference type="SUPFAM" id="SSF53720">
    <property type="entry name" value="ALDH-like"/>
    <property type="match status" value="1"/>
</dbReference>
<dbReference type="Gene3D" id="3.40.309.10">
    <property type="entry name" value="Aldehyde Dehydrogenase, Chain A, domain 2"/>
    <property type="match status" value="1"/>
</dbReference>
<dbReference type="OMA" id="GLNRGYY"/>
<reference evidence="6 7" key="1">
    <citation type="journal article" date="2012" name="PLoS Pathog.">
        <title>Diverse lifestyles and strategies of plant pathogenesis encoded in the genomes of eighteen Dothideomycetes fungi.</title>
        <authorList>
            <person name="Ohm R.A."/>
            <person name="Feau N."/>
            <person name="Henrissat B."/>
            <person name="Schoch C.L."/>
            <person name="Horwitz B.A."/>
            <person name="Barry K.W."/>
            <person name="Condon B.J."/>
            <person name="Copeland A.C."/>
            <person name="Dhillon B."/>
            <person name="Glaser F."/>
            <person name="Hesse C.N."/>
            <person name="Kosti I."/>
            <person name="LaButti K."/>
            <person name="Lindquist E.A."/>
            <person name="Lucas S."/>
            <person name="Salamov A.A."/>
            <person name="Bradshaw R.E."/>
            <person name="Ciuffetti L."/>
            <person name="Hamelin R.C."/>
            <person name="Kema G.H.J."/>
            <person name="Lawrence C."/>
            <person name="Scott J.A."/>
            <person name="Spatafora J.W."/>
            <person name="Turgeon B.G."/>
            <person name="de Wit P.J.G.M."/>
            <person name="Zhong S."/>
            <person name="Goodwin S.B."/>
            <person name="Grigoriev I.V."/>
        </authorList>
    </citation>
    <scope>NUCLEOTIDE SEQUENCE [LARGE SCALE GENOMIC DNA]</scope>
    <source>
        <strain evidence="7">ND90Pr / ATCC 201652</strain>
    </source>
</reference>
<dbReference type="Pfam" id="PF00171">
    <property type="entry name" value="Aldedh"/>
    <property type="match status" value="1"/>
</dbReference>
<dbReference type="RefSeq" id="XP_007706028.1">
    <property type="nucleotide sequence ID" value="XM_007707838.1"/>
</dbReference>
<dbReference type="HOGENOM" id="CLU_005391_0_0_1"/>
<dbReference type="InterPro" id="IPR016163">
    <property type="entry name" value="Ald_DH_C"/>
</dbReference>
<comment type="similarity">
    <text evidence="1">Belongs to the aldehyde dehydrogenase family.</text>
</comment>
<dbReference type="EMBL" id="KB445658">
    <property type="protein sequence ID" value="EMD58267.1"/>
    <property type="molecule type" value="Genomic_DNA"/>
</dbReference>
<comment type="catalytic activity">
    <reaction evidence="4">
        <text>an aldehyde + NAD(+) + H2O = a carboxylate + NADH + 2 H(+)</text>
        <dbReference type="Rhea" id="RHEA:16185"/>
        <dbReference type="ChEBI" id="CHEBI:15377"/>
        <dbReference type="ChEBI" id="CHEBI:15378"/>
        <dbReference type="ChEBI" id="CHEBI:17478"/>
        <dbReference type="ChEBI" id="CHEBI:29067"/>
        <dbReference type="ChEBI" id="CHEBI:57540"/>
        <dbReference type="ChEBI" id="CHEBI:57945"/>
        <dbReference type="EC" id="1.2.1.3"/>
    </reaction>
</comment>
<proteinExistence type="inferred from homology"/>
<keyword evidence="2" id="KW-0560">Oxidoreductase</keyword>
<dbReference type="GO" id="GO:0004029">
    <property type="term" value="F:aldehyde dehydrogenase (NAD+) activity"/>
    <property type="evidence" value="ECO:0007669"/>
    <property type="project" value="UniProtKB-EC"/>
</dbReference>
<dbReference type="GeneID" id="19133048"/>
<dbReference type="EC" id="1.2.1.3" evidence="3"/>
<sequence length="497" mass="54872">MSIPQHGNSSSRPSISFDLNRYPIPSKLFIDGRWTTSKSNNTQSYASAVNDQVICEDFQWAGKDDVEDAVESAATGLKKWQSLSKAERRDALLRYGKLVREHAEQIFWLEAILVGKTRKFSMFEIDHAVEALTYFAGLTFALDSRVVEREEDHVQYMIRQPYGICAVVLPFNGPLVCYCMKVAAALAAGNAVVVKASELNPFSTLFAVSLATEAGIPPGVINCVTGDGSVGRALAEHMKIRKISFTGSLAVGREVQIAAARSNLKNVTLQLSGKSPIIVFPDADLDKAARHCGMFLALNGQGCTLGTRVYLHKSIFKEMLPKIESLVQSYDDNLGSDPLKADTWSSPLFHHRQRERVLQYIEQGKKEATLLRGGEPIQGPGCFLRPAIFVDPLPDARILREEIFGPVLVVLPFEDDDEILRLANDTEYGLRAYVWTKDLGRAFRFTNLLEAGCVGVNEGPWSLHTTYGGWKQSGVGLENGEAGLLDWVQTKSVMIRA</sequence>
<keyword evidence="7" id="KW-1185">Reference proteome</keyword>
<dbReference type="PANTHER" id="PTHR11699">
    <property type="entry name" value="ALDEHYDE DEHYDROGENASE-RELATED"/>
    <property type="match status" value="1"/>
</dbReference>
<accession>M2SNA0</accession>
<evidence type="ECO:0000313" key="6">
    <source>
        <dbReference type="EMBL" id="EMD58267.1"/>
    </source>
</evidence>
<dbReference type="Proteomes" id="UP000016934">
    <property type="component" value="Unassembled WGS sequence"/>
</dbReference>
<protein>
    <recommendedName>
        <fullName evidence="3">aldehyde dehydrogenase (NAD(+))</fullName>
        <ecNumber evidence="3">1.2.1.3</ecNumber>
    </recommendedName>
</protein>